<name>A0A1G9X7G4_9BACL</name>
<keyword evidence="1" id="KW-0472">Membrane</keyword>
<proteinExistence type="predicted"/>
<keyword evidence="1" id="KW-1133">Transmembrane helix</keyword>
<dbReference type="Proteomes" id="UP000182783">
    <property type="component" value="Unassembled WGS sequence"/>
</dbReference>
<dbReference type="AlphaFoldDB" id="A0A1G9X7G4"/>
<sequence>MQFMLELAAIVWLVGIVLLLGCSIISYLKITHKVRTATLVQGNVFESDRITTPFVYGFIRPRIMIPVGIKKNELTYSP</sequence>
<evidence type="ECO:0000313" key="3">
    <source>
        <dbReference type="Proteomes" id="UP000182783"/>
    </source>
</evidence>
<accession>A0A1G9X7G4</accession>
<reference evidence="2 3" key="1">
    <citation type="submission" date="2016-10" db="EMBL/GenBank/DDBJ databases">
        <authorList>
            <person name="de Groot N.N."/>
        </authorList>
    </citation>
    <scope>NUCLEOTIDE SEQUENCE [LARGE SCALE GENOMIC DNA]</scope>
    <source>
        <strain evidence="2 3">CGMCC 1.10239</strain>
    </source>
</reference>
<evidence type="ECO:0000313" key="2">
    <source>
        <dbReference type="EMBL" id="SDM92688.1"/>
    </source>
</evidence>
<organism evidence="2 3">
    <name type="scientific">Paenibacillus jilunlii</name>
    <dbReference type="NCBI Taxonomy" id="682956"/>
    <lineage>
        <taxon>Bacteria</taxon>
        <taxon>Bacillati</taxon>
        <taxon>Bacillota</taxon>
        <taxon>Bacilli</taxon>
        <taxon>Bacillales</taxon>
        <taxon>Paenibacillaceae</taxon>
        <taxon>Paenibacillus</taxon>
    </lineage>
</organism>
<protein>
    <submittedName>
        <fullName evidence="2">Uncharacterized protein</fullName>
    </submittedName>
</protein>
<evidence type="ECO:0000256" key="1">
    <source>
        <dbReference type="SAM" id="Phobius"/>
    </source>
</evidence>
<feature type="transmembrane region" description="Helical" evidence="1">
    <location>
        <begin position="6"/>
        <end position="28"/>
    </location>
</feature>
<dbReference type="OrthoDB" id="9804799at2"/>
<gene>
    <name evidence="2" type="ORF">SAMN05216191_12146</name>
</gene>
<keyword evidence="1" id="KW-0812">Transmembrane</keyword>
<dbReference type="EMBL" id="FNGM01000021">
    <property type="protein sequence ID" value="SDM92688.1"/>
    <property type="molecule type" value="Genomic_DNA"/>
</dbReference>